<evidence type="ECO:0000313" key="3">
    <source>
        <dbReference type="EMBL" id="MFC3200263.1"/>
    </source>
</evidence>
<organism evidence="3 4">
    <name type="scientific">Alteromonas oceani</name>
    <dbReference type="NCBI Taxonomy" id="2071609"/>
    <lineage>
        <taxon>Bacteria</taxon>
        <taxon>Pseudomonadati</taxon>
        <taxon>Pseudomonadota</taxon>
        <taxon>Gammaproteobacteria</taxon>
        <taxon>Alteromonadales</taxon>
        <taxon>Alteromonadaceae</taxon>
        <taxon>Alteromonas/Salinimonas group</taxon>
        <taxon>Alteromonas</taxon>
    </lineage>
</organism>
<keyword evidence="4" id="KW-1185">Reference proteome</keyword>
<dbReference type="EMBL" id="JBHRSX010000004">
    <property type="protein sequence ID" value="MFC3200263.1"/>
    <property type="molecule type" value="Genomic_DNA"/>
</dbReference>
<comment type="caution">
    <text evidence="3">The sequence shown here is derived from an EMBL/GenBank/DDBJ whole genome shotgun (WGS) entry which is preliminary data.</text>
</comment>
<gene>
    <name evidence="3" type="ORF">ACFOEW_00310</name>
</gene>
<evidence type="ECO:0000256" key="2">
    <source>
        <dbReference type="SAM" id="SignalP"/>
    </source>
</evidence>
<feature type="compositionally biased region" description="Pro residues" evidence="1">
    <location>
        <begin position="123"/>
        <end position="136"/>
    </location>
</feature>
<feature type="signal peptide" evidence="2">
    <location>
        <begin position="1"/>
        <end position="19"/>
    </location>
</feature>
<evidence type="ECO:0000256" key="1">
    <source>
        <dbReference type="SAM" id="MobiDB-lite"/>
    </source>
</evidence>
<protein>
    <recommendedName>
        <fullName evidence="5">DUF2059 domain-containing protein</fullName>
    </recommendedName>
</protein>
<dbReference type="RefSeq" id="WP_123327038.1">
    <property type="nucleotide sequence ID" value="NZ_JBHRSX010000004.1"/>
</dbReference>
<sequence length="151" mass="15359">MKKVLAVVVGSLLCSSAFSLTLDSAKEQLQSNSTLVSLSALDKNDVAKYGESLVQAIESADDSKAFVEGLFKNNAEQANVVYQAAVKAGLSEDTLVATALGLGIDPTLMLEPTAFFFSLPPISSNPPPPPPPPVPPTGGGSGGGGVSISNN</sequence>
<name>A0ABV7JTJ5_9ALTE</name>
<proteinExistence type="predicted"/>
<feature type="region of interest" description="Disordered" evidence="1">
    <location>
        <begin position="121"/>
        <end position="151"/>
    </location>
</feature>
<feature type="compositionally biased region" description="Gly residues" evidence="1">
    <location>
        <begin position="137"/>
        <end position="151"/>
    </location>
</feature>
<dbReference type="Proteomes" id="UP001595477">
    <property type="component" value="Unassembled WGS sequence"/>
</dbReference>
<evidence type="ECO:0008006" key="5">
    <source>
        <dbReference type="Google" id="ProtNLM"/>
    </source>
</evidence>
<feature type="chain" id="PRO_5047420496" description="DUF2059 domain-containing protein" evidence="2">
    <location>
        <begin position="20"/>
        <end position="151"/>
    </location>
</feature>
<evidence type="ECO:0000313" key="4">
    <source>
        <dbReference type="Proteomes" id="UP001595477"/>
    </source>
</evidence>
<reference evidence="4" key="1">
    <citation type="journal article" date="2019" name="Int. J. Syst. Evol. Microbiol.">
        <title>The Global Catalogue of Microorganisms (GCM) 10K type strain sequencing project: providing services to taxonomists for standard genome sequencing and annotation.</title>
        <authorList>
            <consortium name="The Broad Institute Genomics Platform"/>
            <consortium name="The Broad Institute Genome Sequencing Center for Infectious Disease"/>
            <person name="Wu L."/>
            <person name="Ma J."/>
        </authorList>
    </citation>
    <scope>NUCLEOTIDE SEQUENCE [LARGE SCALE GENOMIC DNA]</scope>
    <source>
        <strain evidence="4">KCTC 52449</strain>
    </source>
</reference>
<accession>A0ABV7JTJ5</accession>
<keyword evidence="2" id="KW-0732">Signal</keyword>